<proteinExistence type="predicted"/>
<protein>
    <recommendedName>
        <fullName evidence="3">Hemerythrin-like domain-containing protein</fullName>
    </recommendedName>
</protein>
<dbReference type="EMBL" id="SDIL01000017">
    <property type="protein sequence ID" value="RXK40538.1"/>
    <property type="molecule type" value="Genomic_DNA"/>
</dbReference>
<dbReference type="InParanoid" id="A0A4Q1BRF9"/>
<evidence type="ECO:0008006" key="3">
    <source>
        <dbReference type="Google" id="ProtNLM"/>
    </source>
</evidence>
<sequence length="290" mass="33394">MSKHALPLPLIDENSVFSSEEYKSAKEKFKGYMNAGKPSEWQKEQAWAMACAHDNYLDLIMRVYAFAEDAIKRKDLENYLGFAETALAHTVYHHQHEEDFAYPLWTSWLGYNPLPSVSSEHASFASSLQTTLVYIQTVRQSLHPAIPSPISPLNPAHSHLPNPIAPKEVGLDPSKPFDPVALRKYMDVWVPAMISHLSHEVDELTPIIMEAIGRERLKEFDKLLQNKLRAIDPSWFLVPFVGTWPRNVEKDVMGLPLIVRKVLIPFVWSRKYWGWWKYLARPENLTFLGE</sequence>
<dbReference type="AlphaFoldDB" id="A0A4Q1BRF9"/>
<evidence type="ECO:0000313" key="2">
    <source>
        <dbReference type="Proteomes" id="UP000289152"/>
    </source>
</evidence>
<gene>
    <name evidence="1" type="ORF">M231_02190</name>
</gene>
<evidence type="ECO:0000313" key="1">
    <source>
        <dbReference type="EMBL" id="RXK40538.1"/>
    </source>
</evidence>
<reference evidence="1 2" key="1">
    <citation type="submission" date="2016-06" db="EMBL/GenBank/DDBJ databases">
        <title>Evolution of pathogenesis and genome organization in the Tremellales.</title>
        <authorList>
            <person name="Cuomo C."/>
            <person name="Litvintseva A."/>
            <person name="Heitman J."/>
            <person name="Chen Y."/>
            <person name="Sun S."/>
            <person name="Springer D."/>
            <person name="Dromer F."/>
            <person name="Young S."/>
            <person name="Zeng Q."/>
            <person name="Chapman S."/>
            <person name="Gujja S."/>
            <person name="Saif S."/>
            <person name="Birren B."/>
        </authorList>
    </citation>
    <scope>NUCLEOTIDE SEQUENCE [LARGE SCALE GENOMIC DNA]</scope>
    <source>
        <strain evidence="1 2">ATCC 28783</strain>
    </source>
</reference>
<keyword evidence="2" id="KW-1185">Reference proteome</keyword>
<name>A0A4Q1BRF9_TREME</name>
<accession>A0A4Q1BRF9</accession>
<dbReference type="OrthoDB" id="58416at2759"/>
<organism evidence="1 2">
    <name type="scientific">Tremella mesenterica</name>
    <name type="common">Jelly fungus</name>
    <dbReference type="NCBI Taxonomy" id="5217"/>
    <lineage>
        <taxon>Eukaryota</taxon>
        <taxon>Fungi</taxon>
        <taxon>Dikarya</taxon>
        <taxon>Basidiomycota</taxon>
        <taxon>Agaricomycotina</taxon>
        <taxon>Tremellomycetes</taxon>
        <taxon>Tremellales</taxon>
        <taxon>Tremellaceae</taxon>
        <taxon>Tremella</taxon>
    </lineage>
</organism>
<dbReference type="VEuPathDB" id="FungiDB:TREMEDRAFT_61814"/>
<comment type="caution">
    <text evidence="1">The sequence shown here is derived from an EMBL/GenBank/DDBJ whole genome shotgun (WGS) entry which is preliminary data.</text>
</comment>
<dbReference type="Proteomes" id="UP000289152">
    <property type="component" value="Unassembled WGS sequence"/>
</dbReference>